<dbReference type="Proteomes" id="UP000290545">
    <property type="component" value="Unassembled WGS sequence"/>
</dbReference>
<organism evidence="2 3">
    <name type="scientific">Filimonas effusa</name>
    <dbReference type="NCBI Taxonomy" id="2508721"/>
    <lineage>
        <taxon>Bacteria</taxon>
        <taxon>Pseudomonadati</taxon>
        <taxon>Bacteroidota</taxon>
        <taxon>Chitinophagia</taxon>
        <taxon>Chitinophagales</taxon>
        <taxon>Chitinophagaceae</taxon>
        <taxon>Filimonas</taxon>
    </lineage>
</organism>
<dbReference type="OrthoDB" id="824384at2"/>
<feature type="region of interest" description="Disordered" evidence="1">
    <location>
        <begin position="57"/>
        <end position="124"/>
    </location>
</feature>
<evidence type="ECO:0000313" key="3">
    <source>
        <dbReference type="Proteomes" id="UP000290545"/>
    </source>
</evidence>
<feature type="compositionally biased region" description="Low complexity" evidence="1">
    <location>
        <begin position="81"/>
        <end position="103"/>
    </location>
</feature>
<comment type="caution">
    <text evidence="2">The sequence shown here is derived from an EMBL/GenBank/DDBJ whole genome shotgun (WGS) entry which is preliminary data.</text>
</comment>
<proteinExistence type="predicted"/>
<feature type="compositionally biased region" description="Gly residues" evidence="1">
    <location>
        <begin position="150"/>
        <end position="165"/>
    </location>
</feature>
<feature type="region of interest" description="Disordered" evidence="1">
    <location>
        <begin position="184"/>
        <end position="228"/>
    </location>
</feature>
<keyword evidence="3" id="KW-1185">Reference proteome</keyword>
<evidence type="ECO:0000256" key="1">
    <source>
        <dbReference type="SAM" id="MobiDB-lite"/>
    </source>
</evidence>
<accession>A0A4Q1D2A6</accession>
<name>A0A4Q1D2A6_9BACT</name>
<dbReference type="EMBL" id="SDHZ01000004">
    <property type="protein sequence ID" value="RXK81347.1"/>
    <property type="molecule type" value="Genomic_DNA"/>
</dbReference>
<gene>
    <name evidence="2" type="ORF">ESB13_20645</name>
</gene>
<reference evidence="2 3" key="1">
    <citation type="submission" date="2019-01" db="EMBL/GenBank/DDBJ databases">
        <title>Filimonas sp. strain TTM-71.</title>
        <authorList>
            <person name="Chen W.-M."/>
        </authorList>
    </citation>
    <scope>NUCLEOTIDE SEQUENCE [LARGE SCALE GENOMIC DNA]</scope>
    <source>
        <strain evidence="2 3">TTM-71</strain>
    </source>
</reference>
<feature type="compositionally biased region" description="Gly residues" evidence="1">
    <location>
        <begin position="194"/>
        <end position="209"/>
    </location>
</feature>
<sequence>MSGFNFTIPNTLLAGLYKDTLIASDEDAPLAEKPGAVAAVPGQEMRAAAAGGLHQAVQGGADQMQQGARQGETPGTGGMQQPGMQGETPRTGGMQQPGMQGDGRLSVPMPGDVQSNPAQGMPAADGYGVAGGAAGNVQSGQGGATANMQGGQGRAAGNVQGGQGGAAANMQGGQGGAAGNVQGGQGGAAANMQGGQGRAAGNVQGGQGGAAANMQGGQGSAAGNVQSGQRGAAGNAAVSMLGNNAKGIVILVKDGENVHLAEDALQLLSGILAACRLNMGDVAVVNMSRNHFNFSQIRQQLQVNYCFLFDISMQEMQLAFAIPPFQVFQHDSCTFLSAPALQRMLGGSEEAKLLKSKLWLCLKNIFNI</sequence>
<dbReference type="RefSeq" id="WP_129005600.1">
    <property type="nucleotide sequence ID" value="NZ_SDHZ01000004.1"/>
</dbReference>
<protein>
    <submittedName>
        <fullName evidence="2">Uncharacterized protein</fullName>
    </submittedName>
</protein>
<evidence type="ECO:0000313" key="2">
    <source>
        <dbReference type="EMBL" id="RXK81347.1"/>
    </source>
</evidence>
<dbReference type="AlphaFoldDB" id="A0A4Q1D2A6"/>
<feature type="region of interest" description="Disordered" evidence="1">
    <location>
        <begin position="140"/>
        <end position="170"/>
    </location>
</feature>